<dbReference type="Proteomes" id="UP000015101">
    <property type="component" value="Unassembled WGS sequence"/>
</dbReference>
<feature type="region of interest" description="Disordered" evidence="1">
    <location>
        <begin position="363"/>
        <end position="449"/>
    </location>
</feature>
<feature type="region of interest" description="Disordered" evidence="1">
    <location>
        <begin position="173"/>
        <end position="198"/>
    </location>
</feature>
<dbReference type="RefSeq" id="XP_009023585.1">
    <property type="nucleotide sequence ID" value="XM_009025337.1"/>
</dbReference>
<evidence type="ECO:0000313" key="4">
    <source>
        <dbReference type="Proteomes" id="UP000015101"/>
    </source>
</evidence>
<dbReference type="EMBL" id="KB097182">
    <property type="protein sequence ID" value="ESN98241.1"/>
    <property type="molecule type" value="Genomic_DNA"/>
</dbReference>
<feature type="compositionally biased region" description="Basic and acidic residues" evidence="1">
    <location>
        <begin position="264"/>
        <end position="273"/>
    </location>
</feature>
<accession>T1FB90</accession>
<proteinExistence type="predicted"/>
<dbReference type="EMBL" id="AMQM01005941">
    <property type="status" value="NOT_ANNOTATED_CDS"/>
    <property type="molecule type" value="Genomic_DNA"/>
</dbReference>
<reference evidence="4" key="1">
    <citation type="submission" date="2012-12" db="EMBL/GenBank/DDBJ databases">
        <authorList>
            <person name="Hellsten U."/>
            <person name="Grimwood J."/>
            <person name="Chapman J.A."/>
            <person name="Shapiro H."/>
            <person name="Aerts A."/>
            <person name="Otillar R.P."/>
            <person name="Terry A.Y."/>
            <person name="Boore J.L."/>
            <person name="Simakov O."/>
            <person name="Marletaz F."/>
            <person name="Cho S.-J."/>
            <person name="Edsinger-Gonzales E."/>
            <person name="Havlak P."/>
            <person name="Kuo D.-H."/>
            <person name="Larsson T."/>
            <person name="Lv J."/>
            <person name="Arendt D."/>
            <person name="Savage R."/>
            <person name="Osoegawa K."/>
            <person name="de Jong P."/>
            <person name="Lindberg D.R."/>
            <person name="Seaver E.C."/>
            <person name="Weisblat D.A."/>
            <person name="Putnam N.H."/>
            <person name="Grigoriev I.V."/>
            <person name="Rokhsar D.S."/>
        </authorList>
    </citation>
    <scope>NUCLEOTIDE SEQUENCE</scope>
</reference>
<dbReference type="GeneID" id="20206089"/>
<feature type="region of interest" description="Disordered" evidence="1">
    <location>
        <begin position="67"/>
        <end position="101"/>
    </location>
</feature>
<gene>
    <name evidence="3" type="primary">20206089</name>
    <name evidence="2" type="ORF">HELRODRAFT_177121</name>
</gene>
<sequence>MDYKQYSQCMIEVDRCLVDYDRHRVSRPNVKLQWTVSRKLLTKMKPSTKMFSNLELLAELEEEEMNYASKDGGDVEAREKISSDSFVADAEDDAETKEDDDLTGCSIQEMEDDAASVAAENNDAVYADILYYNNNDSNVVMYNGYSVENENNDEADDGTINVHDSDDNVEVYNSEDDNDNDKSIANDSGVGWDVNSGNGDVISNNDDIISGKDDINANNNDSSDDIYDANNYINDTNDDIKDNSDNVSADNNNYDDDFTATEEFNPRYEKTADSDSSSGESSISELVQQQRGSCNDDAEECDVIIEVADVGFDIAKHHKGGDDDDDDDVMGEAYVSHNTESCNDEKSDAGVVVDSIEETTSIINEQAKPVNNNSNNNISTFSDAGDDNNNDNKVNCNIKKQPAKKYKKNKNKSVDNEAANLSVSSPDKQQSNNNNNSSRDIYSNKEADQPAYTAVDKNTFSNVEEMFPMDKRCLVFIQSYVNRNLHPLEYMEEVEILMRNYLDIIVFILNYAFGKGDQPERMAMAASKKGNRRSRYYSRNEINGASKSKKVLK</sequence>
<evidence type="ECO:0000313" key="3">
    <source>
        <dbReference type="EnsemblMetazoa" id="HelroP177121"/>
    </source>
</evidence>
<dbReference type="EnsemblMetazoa" id="HelroT177121">
    <property type="protein sequence ID" value="HelroP177121"/>
    <property type="gene ID" value="HelroG177121"/>
</dbReference>
<feature type="compositionally biased region" description="Polar residues" evidence="1">
    <location>
        <begin position="419"/>
        <end position="430"/>
    </location>
</feature>
<dbReference type="AlphaFoldDB" id="T1FB90"/>
<reference evidence="3" key="3">
    <citation type="submission" date="2015-06" db="UniProtKB">
        <authorList>
            <consortium name="EnsemblMetazoa"/>
        </authorList>
    </citation>
    <scope>IDENTIFICATION</scope>
</reference>
<feature type="region of interest" description="Disordered" evidence="1">
    <location>
        <begin position="524"/>
        <end position="553"/>
    </location>
</feature>
<protein>
    <submittedName>
        <fullName evidence="2 3">Uncharacterized protein</fullName>
    </submittedName>
</protein>
<name>T1FB90_HELRO</name>
<organism evidence="3 4">
    <name type="scientific">Helobdella robusta</name>
    <name type="common">Californian leech</name>
    <dbReference type="NCBI Taxonomy" id="6412"/>
    <lineage>
        <taxon>Eukaryota</taxon>
        <taxon>Metazoa</taxon>
        <taxon>Spiralia</taxon>
        <taxon>Lophotrochozoa</taxon>
        <taxon>Annelida</taxon>
        <taxon>Clitellata</taxon>
        <taxon>Hirudinea</taxon>
        <taxon>Rhynchobdellida</taxon>
        <taxon>Glossiphoniidae</taxon>
        <taxon>Helobdella</taxon>
    </lineage>
</organism>
<dbReference type="InParanoid" id="T1FB90"/>
<feature type="compositionally biased region" description="Low complexity" evidence="1">
    <location>
        <begin position="391"/>
        <end position="400"/>
    </location>
</feature>
<evidence type="ECO:0000256" key="1">
    <source>
        <dbReference type="SAM" id="MobiDB-lite"/>
    </source>
</evidence>
<feature type="region of interest" description="Disordered" evidence="1">
    <location>
        <begin position="237"/>
        <end position="294"/>
    </location>
</feature>
<feature type="compositionally biased region" description="Low complexity" evidence="1">
    <location>
        <begin position="274"/>
        <end position="285"/>
    </location>
</feature>
<feature type="compositionally biased region" description="Acidic residues" evidence="1">
    <location>
        <begin position="89"/>
        <end position="101"/>
    </location>
</feature>
<feature type="compositionally biased region" description="Basic residues" evidence="1">
    <location>
        <begin position="401"/>
        <end position="411"/>
    </location>
</feature>
<feature type="compositionally biased region" description="Basic and acidic residues" evidence="1">
    <location>
        <begin position="71"/>
        <end position="82"/>
    </location>
</feature>
<keyword evidence="4" id="KW-1185">Reference proteome</keyword>
<dbReference type="CTD" id="20206089"/>
<dbReference type="HOGENOM" id="CLU_492837_0_0_1"/>
<evidence type="ECO:0000313" key="2">
    <source>
        <dbReference type="EMBL" id="ESN98241.1"/>
    </source>
</evidence>
<dbReference type="KEGG" id="hro:HELRODRAFT_177121"/>
<reference evidence="2 4" key="2">
    <citation type="journal article" date="2013" name="Nature">
        <title>Insights into bilaterian evolution from three spiralian genomes.</title>
        <authorList>
            <person name="Simakov O."/>
            <person name="Marletaz F."/>
            <person name="Cho S.J."/>
            <person name="Edsinger-Gonzales E."/>
            <person name="Havlak P."/>
            <person name="Hellsten U."/>
            <person name="Kuo D.H."/>
            <person name="Larsson T."/>
            <person name="Lv J."/>
            <person name="Arendt D."/>
            <person name="Savage R."/>
            <person name="Osoegawa K."/>
            <person name="de Jong P."/>
            <person name="Grimwood J."/>
            <person name="Chapman J.A."/>
            <person name="Shapiro H."/>
            <person name="Aerts A."/>
            <person name="Otillar R.P."/>
            <person name="Terry A.Y."/>
            <person name="Boore J.L."/>
            <person name="Grigoriev I.V."/>
            <person name="Lindberg D.R."/>
            <person name="Seaver E.C."/>
            <person name="Weisblat D.A."/>
            <person name="Putnam N.H."/>
            <person name="Rokhsar D.S."/>
        </authorList>
    </citation>
    <scope>NUCLEOTIDE SEQUENCE</scope>
</reference>